<evidence type="ECO:0000313" key="3">
    <source>
        <dbReference type="Proteomes" id="UP001552594"/>
    </source>
</evidence>
<gene>
    <name evidence="2" type="ORF">AB0L16_18320</name>
</gene>
<name>A0ABV3JZT4_STRON</name>
<keyword evidence="3" id="KW-1185">Reference proteome</keyword>
<dbReference type="Pfam" id="PF03995">
    <property type="entry name" value="Inhibitor_I36"/>
    <property type="match status" value="1"/>
</dbReference>
<proteinExistence type="predicted"/>
<reference evidence="2 3" key="1">
    <citation type="submission" date="2024-06" db="EMBL/GenBank/DDBJ databases">
        <title>The Natural Products Discovery Center: Release of the First 8490 Sequenced Strains for Exploring Actinobacteria Biosynthetic Diversity.</title>
        <authorList>
            <person name="Kalkreuter E."/>
            <person name="Kautsar S.A."/>
            <person name="Yang D."/>
            <person name="Bader C.D."/>
            <person name="Teijaro C.N."/>
            <person name="Fluegel L."/>
            <person name="Davis C.M."/>
            <person name="Simpson J.R."/>
            <person name="Lauterbach L."/>
            <person name="Steele A.D."/>
            <person name="Gui C."/>
            <person name="Meng S."/>
            <person name="Li G."/>
            <person name="Viehrig K."/>
            <person name="Ye F."/>
            <person name="Su P."/>
            <person name="Kiefer A.F."/>
            <person name="Nichols A."/>
            <person name="Cepeda A.J."/>
            <person name="Yan W."/>
            <person name="Fan B."/>
            <person name="Jiang Y."/>
            <person name="Adhikari A."/>
            <person name="Zheng C.-J."/>
            <person name="Schuster L."/>
            <person name="Cowan T.M."/>
            <person name="Smanski M.J."/>
            <person name="Chevrette M.G."/>
            <person name="De Carvalho L.P.S."/>
            <person name="Shen B."/>
        </authorList>
    </citation>
    <scope>NUCLEOTIDE SEQUENCE [LARGE SCALE GENOMIC DNA]</scope>
    <source>
        <strain evidence="2 3">NPDC052347</strain>
    </source>
</reference>
<dbReference type="EMBL" id="JBFAUK010000013">
    <property type="protein sequence ID" value="MEV5508403.1"/>
    <property type="molecule type" value="Genomic_DNA"/>
</dbReference>
<dbReference type="Proteomes" id="UP001552594">
    <property type="component" value="Unassembled WGS sequence"/>
</dbReference>
<keyword evidence="1" id="KW-1133">Transmembrane helix</keyword>
<keyword evidence="1" id="KW-0472">Membrane</keyword>
<evidence type="ECO:0000313" key="2">
    <source>
        <dbReference type="EMBL" id="MEV5508403.1"/>
    </source>
</evidence>
<organism evidence="2 3">
    <name type="scientific">Streptomyces orinoci</name>
    <name type="common">Streptoverticillium orinoci</name>
    <dbReference type="NCBI Taxonomy" id="67339"/>
    <lineage>
        <taxon>Bacteria</taxon>
        <taxon>Bacillati</taxon>
        <taxon>Actinomycetota</taxon>
        <taxon>Actinomycetes</taxon>
        <taxon>Kitasatosporales</taxon>
        <taxon>Streptomycetaceae</taxon>
        <taxon>Streptomyces</taxon>
    </lineage>
</organism>
<sequence>MKVKIADSFAAALRELRRAAGNPSYRSLSGSARTQRPPVSLGVATLSDWFNGRCVPSDPQALRFLVETLEARAERRAQGGSYRPRNWQSWERMRQEALAEARANGARGRVVAPAGEEVREPDGQGQPVGHARRWRCPLWLVPWRRCIVVVPVVVGVLAVAAWLAGYLHTPVRTAGVSAPPVATYYRPPEVIAADGKSESAERLPGPNRWFVAHNVKGADACPPHWACFFKNPDFNADPGWMIMVQDLEKTYELTGQYENAVSSWVNNMRVQVAWHPVHDAGGDLFYHMEPGARRARLGAADKTAQSIHTMSNANAWPQGTPP</sequence>
<dbReference type="RefSeq" id="WP_153068592.1">
    <property type="nucleotide sequence ID" value="NZ_JBFAUK010000013.1"/>
</dbReference>
<comment type="caution">
    <text evidence="2">The sequence shown here is derived from an EMBL/GenBank/DDBJ whole genome shotgun (WGS) entry which is preliminary data.</text>
</comment>
<feature type="transmembrane region" description="Helical" evidence="1">
    <location>
        <begin position="147"/>
        <end position="167"/>
    </location>
</feature>
<keyword evidence="1" id="KW-0812">Transmembrane</keyword>
<protein>
    <submittedName>
        <fullName evidence="2">Peptidase inhibitor family I36 protein</fullName>
    </submittedName>
</protein>
<accession>A0ABV3JZT4</accession>
<evidence type="ECO:0000256" key="1">
    <source>
        <dbReference type="SAM" id="Phobius"/>
    </source>
</evidence>